<dbReference type="CDD" id="cd06626">
    <property type="entry name" value="STKc_MEKK4"/>
    <property type="match status" value="1"/>
</dbReference>
<name>A0A9P8PQI6_9ASCO</name>
<dbReference type="Gene3D" id="1.10.510.10">
    <property type="entry name" value="Transferase(Phosphotransferase) domain 1"/>
    <property type="match status" value="1"/>
</dbReference>
<evidence type="ECO:0000256" key="5">
    <source>
        <dbReference type="ARBA" id="ARBA00022777"/>
    </source>
</evidence>
<dbReference type="PROSITE" id="PS00107">
    <property type="entry name" value="PROTEIN_KINASE_ATP"/>
    <property type="match status" value="1"/>
</dbReference>
<protein>
    <recommendedName>
        <fullName evidence="9">Protein kinase domain-containing protein</fullName>
    </recommendedName>
</protein>
<gene>
    <name evidence="10" type="ORF">WICMUC_002058</name>
</gene>
<feature type="region of interest" description="Disordered" evidence="8">
    <location>
        <begin position="1"/>
        <end position="63"/>
    </location>
</feature>
<dbReference type="InterPro" id="IPR000719">
    <property type="entry name" value="Prot_kinase_dom"/>
</dbReference>
<keyword evidence="11" id="KW-1185">Reference proteome</keyword>
<evidence type="ECO:0000256" key="8">
    <source>
        <dbReference type="SAM" id="MobiDB-lite"/>
    </source>
</evidence>
<keyword evidence="3" id="KW-0808">Transferase</keyword>
<dbReference type="InterPro" id="IPR011009">
    <property type="entry name" value="Kinase-like_dom_sf"/>
</dbReference>
<dbReference type="InterPro" id="IPR008271">
    <property type="entry name" value="Ser/Thr_kinase_AS"/>
</dbReference>
<dbReference type="PANTHER" id="PTHR48016:SF32">
    <property type="entry name" value="MITOGEN-ACTIVATED PROTEIN KINASE KINASE KINASE 4"/>
    <property type="match status" value="1"/>
</dbReference>
<comment type="similarity">
    <text evidence="1">Belongs to the protein kinase superfamily. STE Ser/Thr protein kinase family. MAP kinase kinase kinase subfamily.</text>
</comment>
<keyword evidence="2" id="KW-0723">Serine/threonine-protein kinase</keyword>
<evidence type="ECO:0000313" key="11">
    <source>
        <dbReference type="Proteomes" id="UP000769528"/>
    </source>
</evidence>
<dbReference type="AlphaFoldDB" id="A0A9P8PQI6"/>
<comment type="caution">
    <text evidence="10">The sequence shown here is derived from an EMBL/GenBank/DDBJ whole genome shotgun (WGS) entry which is preliminary data.</text>
</comment>
<dbReference type="PROSITE" id="PS00108">
    <property type="entry name" value="PROTEIN_KINASE_ST"/>
    <property type="match status" value="1"/>
</dbReference>
<dbReference type="FunFam" id="1.10.510.10:FF:000571">
    <property type="entry name" value="Maternal embryonic leucine zipper kinase"/>
    <property type="match status" value="1"/>
</dbReference>
<evidence type="ECO:0000313" key="10">
    <source>
        <dbReference type="EMBL" id="KAH3676427.1"/>
    </source>
</evidence>
<keyword evidence="6 7" id="KW-0067">ATP-binding</keyword>
<evidence type="ECO:0000256" key="6">
    <source>
        <dbReference type="ARBA" id="ARBA00022840"/>
    </source>
</evidence>
<proteinExistence type="inferred from homology"/>
<dbReference type="Proteomes" id="UP000769528">
    <property type="component" value="Unassembled WGS sequence"/>
</dbReference>
<evidence type="ECO:0000259" key="9">
    <source>
        <dbReference type="PROSITE" id="PS50011"/>
    </source>
</evidence>
<dbReference type="InterPro" id="IPR017441">
    <property type="entry name" value="Protein_kinase_ATP_BS"/>
</dbReference>
<feature type="domain" description="Protein kinase" evidence="9">
    <location>
        <begin position="946"/>
        <end position="1209"/>
    </location>
</feature>
<accession>A0A9P8PQI6</accession>
<dbReference type="GO" id="GO:0004674">
    <property type="term" value="F:protein serine/threonine kinase activity"/>
    <property type="evidence" value="ECO:0007669"/>
    <property type="project" value="UniProtKB-KW"/>
</dbReference>
<dbReference type="EMBL" id="JAEUBF010000637">
    <property type="protein sequence ID" value="KAH3676427.1"/>
    <property type="molecule type" value="Genomic_DNA"/>
</dbReference>
<keyword evidence="5" id="KW-0418">Kinase</keyword>
<dbReference type="SUPFAM" id="SSF56112">
    <property type="entry name" value="Protein kinase-like (PK-like)"/>
    <property type="match status" value="1"/>
</dbReference>
<dbReference type="OrthoDB" id="1043025at2759"/>
<dbReference type="GO" id="GO:0005524">
    <property type="term" value="F:ATP binding"/>
    <property type="evidence" value="ECO:0007669"/>
    <property type="project" value="UniProtKB-UniRule"/>
</dbReference>
<evidence type="ECO:0000256" key="3">
    <source>
        <dbReference type="ARBA" id="ARBA00022679"/>
    </source>
</evidence>
<evidence type="ECO:0000256" key="4">
    <source>
        <dbReference type="ARBA" id="ARBA00022741"/>
    </source>
</evidence>
<evidence type="ECO:0000256" key="7">
    <source>
        <dbReference type="PROSITE-ProRule" id="PRU10141"/>
    </source>
</evidence>
<organism evidence="10 11">
    <name type="scientific">Wickerhamomyces mucosus</name>
    <dbReference type="NCBI Taxonomy" id="1378264"/>
    <lineage>
        <taxon>Eukaryota</taxon>
        <taxon>Fungi</taxon>
        <taxon>Dikarya</taxon>
        <taxon>Ascomycota</taxon>
        <taxon>Saccharomycotina</taxon>
        <taxon>Saccharomycetes</taxon>
        <taxon>Phaffomycetales</taxon>
        <taxon>Wickerhamomycetaceae</taxon>
        <taxon>Wickerhamomyces</taxon>
    </lineage>
</organism>
<reference evidence="10" key="1">
    <citation type="journal article" date="2021" name="Open Biol.">
        <title>Shared evolutionary footprints suggest mitochondrial oxidative damage underlies multiple complex I losses in fungi.</title>
        <authorList>
            <person name="Schikora-Tamarit M.A."/>
            <person name="Marcet-Houben M."/>
            <person name="Nosek J."/>
            <person name="Gabaldon T."/>
        </authorList>
    </citation>
    <scope>NUCLEOTIDE SEQUENCE</scope>
    <source>
        <strain evidence="10">CBS6341</strain>
    </source>
</reference>
<feature type="compositionally biased region" description="Polar residues" evidence="8">
    <location>
        <begin position="17"/>
        <end position="63"/>
    </location>
</feature>
<reference evidence="10" key="2">
    <citation type="submission" date="2021-01" db="EMBL/GenBank/DDBJ databases">
        <authorList>
            <person name="Schikora-Tamarit M.A."/>
        </authorList>
    </citation>
    <scope>NUCLEOTIDE SEQUENCE</scope>
    <source>
        <strain evidence="10">CBS6341</strain>
    </source>
</reference>
<keyword evidence="4 7" id="KW-0547">Nucleotide-binding</keyword>
<evidence type="ECO:0000256" key="1">
    <source>
        <dbReference type="ARBA" id="ARBA00006529"/>
    </source>
</evidence>
<dbReference type="Pfam" id="PF00069">
    <property type="entry name" value="Pkinase"/>
    <property type="match status" value="1"/>
</dbReference>
<dbReference type="PANTHER" id="PTHR48016">
    <property type="entry name" value="MAP KINASE KINASE KINASE SSK2-RELATED-RELATED"/>
    <property type="match status" value="1"/>
</dbReference>
<evidence type="ECO:0000256" key="2">
    <source>
        <dbReference type="ARBA" id="ARBA00022527"/>
    </source>
</evidence>
<feature type="region of interest" description="Disordered" evidence="8">
    <location>
        <begin position="90"/>
        <end position="111"/>
    </location>
</feature>
<dbReference type="InterPro" id="IPR050538">
    <property type="entry name" value="MAP_kinase_kinase_kinase"/>
</dbReference>
<dbReference type="SMART" id="SM00220">
    <property type="entry name" value="S_TKc"/>
    <property type="match status" value="1"/>
</dbReference>
<feature type="compositionally biased region" description="Acidic residues" evidence="8">
    <location>
        <begin position="92"/>
        <end position="104"/>
    </location>
</feature>
<dbReference type="GO" id="GO:0038066">
    <property type="term" value="P:p38MAPK cascade"/>
    <property type="evidence" value="ECO:0007669"/>
    <property type="project" value="TreeGrafter"/>
</dbReference>
<sequence length="1234" mass="139924">MQKTSSLSKHDNFKRGLSSSTSIPRISTLDSQYSPVRVPSNSSRIPKSRSGSGPSKQPQYGYSAQEKSYLRKMKNDNANDYYTTAIFADSSASEDETSDGDSDYENGLNDGPWNADDLILKESDLEIEPNHSIDSSILESGKENPKILERLEWQTMLSLVLNGDVVRSEKGKIKTHTGISAQAAYKDNLWLGIRAYLLGRTEEHQKRIIDYSRSLADATINEILNFKVTDTKYALNEVQELVDKYEDIKSLWRDQKEMQIEKPLCSTEIFQARIEALISWKNITKAFNRDVDLLKEWTKSETLDITTKSYDGFTEVSFAEKILKERDILSIFERRLFNPHTPWINKAKEACLAYEDLFQELNLPSFRDNLSLICTFPLHLIGEVTRLRLKYAEKLDKPTMMMIDEMIDDFSTYISTAVEMKRSYIAYVSNWDLTMCTPDGFDEAILEAIKYLFKLLNKKLINTTTKSFKTFKEPDDVENIWRSLKNIGCFVDDAGPEIAIQISVLLAKLVQRLNSYIYHQISNLDKITKDRTKTNEQKSNDILQWAASGTDNFGILRRKLSSFLGMLKRVFANSALFTITKSKEFLEALKSTDHFLVQVPNSADGIYFLASGDLYGRHEDIIKILKGSEIGCDVKIPKPSVTDVERYDDNPESGYMVIINTPMAMVWEGPIVRIEELEILDYDLKRGAVLVVTSASSGHLKHVKSDFLDAVDDSVSFIEQRPSIPRVHRELLKAERLFFKAVLSALSEVQNCCEKIKTIDNHSDGIHTIIIFTRDLCKNYLRMADSSKKPIIIKKMISLSIHWVSFIVDDCVPTDKKTFRWCVSALEFAMDVSKGFNIITLKDTDFNKLKEKVAGCMSLLISHFDIMGARSSEAEKKKLKTQFKPGNLQDDNLILKGFTEQTMRQINSLEARIPSNIVGKVIDDTASENQYLSMLASSFSSISMRWQKRKFLGGGSFGSVYSALNLDTGSVLAVKEIKLQDPNSVKHLVPSIKEEMTVLEMLNHPNIVQYYGVEVHRDKVNLFMEYCEGGSLASLLEHGRIEDEVVVQLFSLQLFEGLAYLHDMNIVHRDIKPENILFDHNGVIKYVDFGAAKVIANNLTRKVTKVNSMTGTPMYMSPEVITGNSTSKYAAVDIWSAGCCVLEMATGRRPWANLDNEWAIMYHIAAGHLPQFPTRDQMSDTGIEFLYKCLERDPNKRFGAIDALQDPWLVDIRMKAFDDTASNSSSEVSSDYGG</sequence>
<dbReference type="PROSITE" id="PS50011">
    <property type="entry name" value="PROTEIN_KINASE_DOM"/>
    <property type="match status" value="1"/>
</dbReference>
<feature type="binding site" evidence="7">
    <location>
        <position position="975"/>
    </location>
    <ligand>
        <name>ATP</name>
        <dbReference type="ChEBI" id="CHEBI:30616"/>
    </ligand>
</feature>